<dbReference type="InterPro" id="IPR017853">
    <property type="entry name" value="GH"/>
</dbReference>
<dbReference type="SUPFAM" id="SSF51011">
    <property type="entry name" value="Glycosyl hydrolase domain"/>
    <property type="match status" value="1"/>
</dbReference>
<evidence type="ECO:0000256" key="2">
    <source>
        <dbReference type="RuleBase" id="RU361185"/>
    </source>
</evidence>
<dbReference type="CDD" id="cd14752">
    <property type="entry name" value="GH31_N"/>
    <property type="match status" value="1"/>
</dbReference>
<dbReference type="CDD" id="cd06591">
    <property type="entry name" value="GH31_xylosidase_XylS"/>
    <property type="match status" value="1"/>
</dbReference>
<evidence type="ECO:0000313" key="5">
    <source>
        <dbReference type="EMBL" id="PKQ66506.1"/>
    </source>
</evidence>
<dbReference type="GO" id="GO:0030246">
    <property type="term" value="F:carbohydrate binding"/>
    <property type="evidence" value="ECO:0007669"/>
    <property type="project" value="InterPro"/>
</dbReference>
<dbReference type="Pfam" id="PF07691">
    <property type="entry name" value="PA14"/>
    <property type="match status" value="1"/>
</dbReference>
<dbReference type="AlphaFoldDB" id="A0A2N3I872"/>
<dbReference type="EMBL" id="MVDE01000014">
    <property type="protein sequence ID" value="PKQ66506.1"/>
    <property type="molecule type" value="Genomic_DNA"/>
</dbReference>
<dbReference type="SUPFAM" id="SSF56988">
    <property type="entry name" value="Anthrax protective antigen"/>
    <property type="match status" value="1"/>
</dbReference>
<dbReference type="Pfam" id="PF21365">
    <property type="entry name" value="Glyco_hydro_31_3rd"/>
    <property type="match status" value="1"/>
</dbReference>
<keyword evidence="3" id="KW-0732">Signal</keyword>
<dbReference type="Pfam" id="PF01055">
    <property type="entry name" value="Glyco_hydro_31_2nd"/>
    <property type="match status" value="1"/>
</dbReference>
<dbReference type="Pfam" id="PF17137">
    <property type="entry name" value="DUF5110"/>
    <property type="match status" value="1"/>
</dbReference>
<protein>
    <submittedName>
        <fullName evidence="5">Alpha-xylosidase</fullName>
    </submittedName>
</protein>
<dbReference type="SUPFAM" id="SSF51445">
    <property type="entry name" value="(Trans)glycosidases"/>
    <property type="match status" value="1"/>
</dbReference>
<dbReference type="InterPro" id="IPR051816">
    <property type="entry name" value="Glycosyl_Hydrolase_31"/>
</dbReference>
<keyword evidence="2" id="KW-0378">Hydrolase</keyword>
<dbReference type="Pfam" id="PF13802">
    <property type="entry name" value="Gal_mutarotas_2"/>
    <property type="match status" value="1"/>
</dbReference>
<dbReference type="PROSITE" id="PS51257">
    <property type="entry name" value="PROKAR_LIPOPROTEIN"/>
    <property type="match status" value="1"/>
</dbReference>
<keyword evidence="2" id="KW-0326">Glycosidase</keyword>
<sequence>MILKKKKLTIFCAGLGMLGVLASCSQPKYEKLENGVVVSLNKKEKTEAALVKLEVVSDDIIRVSSTPENSFPARESLVVLPQSITTDYTVEENQDQVTLSTASMKAKVSLSTGEVSFYDLDGQVLLKEAEGVSKGFTPIEADGFKGYSFQQVFDSPEDEAFYGLGQHQSDEWNYKGKNEELYQYNTKVSIPFVVSNKNYGLLWDNYSLTRFGNPNDYGQLSQFKLYNKEGKEGALTATYTTGKGEEFAKRDEADIDYENLETVKKFPADFPFNNSKIVWEGEIEAKESGIYHFKLYYAGYTSVEIDGKEVVGERWRTAWNPNTYKFTVELKKGERVPVKLDWKPDGGISYVSLKALSPRPAEEQGKLALWSEMGQELDYYFIHGDNMDKVISGYRQLTGKATILPRWAYGFWQSRERYKTQDEVVGALAEFRKRKIPIDNIVIDWSYWEEDQWGSHKFDASRFPDPQKMMDDIHAMNGHAMISVWPKFYTNTDNYKELDAKGFMYQQAVKDSVRDWIGKGHIGSFYDPYCKEARQLFWNQMKSNIYNFGMDAWWMDASEPDIVSNSSMEYRKKLMTPTAIGSSTEFFNTYALMNAKAIYNGQRSVDPNKRVFLLTRSGFAGLQRYSTATWSGDIGTRWEDMKAQITAGMNFAISGIPYWTMDIGGFCVEKRYENAKEGSKDLEEWRELNTRWYQFGSFVPLFRAHGQYPYREIYNIAPKSHKAYQSILYYNKLRYRLMPYIYSLAGHVYFDDYTIMRALVMDFTKDTKVNDIDDQYMFGPSIMVCPVSKFKARERQVYLPEGSDWYDAYNGSLLKGGQTINADAPYEKMPLFVKAGSILPVGPEIEYTSQKLNAPIKLVVYTGADAQFELYEDEGLNFNYEKGRYSTISVKWSENDQKLTIGGRKGEFEGMPQERIFTIVFASETNKIDFNFDNYKGKEVKYNGKLVKVEL</sequence>
<dbReference type="Gene3D" id="2.60.120.380">
    <property type="match status" value="1"/>
</dbReference>
<dbReference type="PANTHER" id="PTHR43863:SF2">
    <property type="entry name" value="MALTASE-GLUCOAMYLASE"/>
    <property type="match status" value="1"/>
</dbReference>
<reference evidence="5 6" key="1">
    <citation type="journal article" date="2017" name="Front. Microbiol.">
        <title>Labilibaculum manganireducens gen. nov., sp. nov. and Labilibaculum filiforme sp. nov., Novel Bacteroidetes Isolated from Subsurface Sediments of the Baltic Sea.</title>
        <authorList>
            <person name="Vandieken V."/>
            <person name="Marshall I.P."/>
            <person name="Niemann H."/>
            <person name="Engelen B."/>
            <person name="Cypionka H."/>
        </authorList>
    </citation>
    <scope>NUCLEOTIDE SEQUENCE [LARGE SCALE GENOMIC DNA]</scope>
    <source>
        <strain evidence="5 6">59.10-2M</strain>
    </source>
</reference>
<dbReference type="InterPro" id="IPR037524">
    <property type="entry name" value="PA14/GLEYA"/>
</dbReference>
<name>A0A2N3I872_9BACT</name>
<comment type="caution">
    <text evidence="5">The sequence shown here is derived from an EMBL/GenBank/DDBJ whole genome shotgun (WGS) entry which is preliminary data.</text>
</comment>
<dbReference type="PROSITE" id="PS51820">
    <property type="entry name" value="PA14"/>
    <property type="match status" value="1"/>
</dbReference>
<dbReference type="GO" id="GO:0005975">
    <property type="term" value="P:carbohydrate metabolic process"/>
    <property type="evidence" value="ECO:0007669"/>
    <property type="project" value="InterPro"/>
</dbReference>
<dbReference type="PANTHER" id="PTHR43863">
    <property type="entry name" value="HYDROLASE, PUTATIVE (AFU_ORTHOLOGUE AFUA_1G03140)-RELATED"/>
    <property type="match status" value="1"/>
</dbReference>
<dbReference type="RefSeq" id="WP_180327286.1">
    <property type="nucleotide sequence ID" value="NZ_MVDE01000014.1"/>
</dbReference>
<dbReference type="InterPro" id="IPR013780">
    <property type="entry name" value="Glyco_hydro_b"/>
</dbReference>
<organism evidence="5 6">
    <name type="scientific">Labilibaculum manganireducens</name>
    <dbReference type="NCBI Taxonomy" id="1940525"/>
    <lineage>
        <taxon>Bacteria</taxon>
        <taxon>Pseudomonadati</taxon>
        <taxon>Bacteroidota</taxon>
        <taxon>Bacteroidia</taxon>
        <taxon>Marinilabiliales</taxon>
        <taxon>Marinifilaceae</taxon>
        <taxon>Labilibaculum</taxon>
    </lineage>
</organism>
<dbReference type="InterPro" id="IPR048395">
    <property type="entry name" value="Glyco_hydro_31_C"/>
</dbReference>
<dbReference type="Gene3D" id="2.60.40.1760">
    <property type="entry name" value="glycosyl hydrolase (family 31)"/>
    <property type="match status" value="1"/>
</dbReference>
<dbReference type="InterPro" id="IPR025887">
    <property type="entry name" value="Glyco_hydro_31_N_dom"/>
</dbReference>
<dbReference type="InterPro" id="IPR000322">
    <property type="entry name" value="Glyco_hydro_31_TIM"/>
</dbReference>
<comment type="similarity">
    <text evidence="1 2">Belongs to the glycosyl hydrolase 31 family.</text>
</comment>
<evidence type="ECO:0000259" key="4">
    <source>
        <dbReference type="PROSITE" id="PS51820"/>
    </source>
</evidence>
<feature type="chain" id="PRO_5014723217" evidence="3">
    <location>
        <begin position="23"/>
        <end position="951"/>
    </location>
</feature>
<evidence type="ECO:0000256" key="3">
    <source>
        <dbReference type="SAM" id="SignalP"/>
    </source>
</evidence>
<evidence type="ECO:0000256" key="1">
    <source>
        <dbReference type="ARBA" id="ARBA00007806"/>
    </source>
</evidence>
<dbReference type="SUPFAM" id="SSF74650">
    <property type="entry name" value="Galactose mutarotase-like"/>
    <property type="match status" value="1"/>
</dbReference>
<proteinExistence type="inferred from homology"/>
<dbReference type="Proteomes" id="UP000233618">
    <property type="component" value="Unassembled WGS sequence"/>
</dbReference>
<gene>
    <name evidence="5" type="ORF">BZG01_10795</name>
</gene>
<dbReference type="Gene3D" id="3.20.20.80">
    <property type="entry name" value="Glycosidases"/>
    <property type="match status" value="1"/>
</dbReference>
<accession>A0A2N3I872</accession>
<dbReference type="SMART" id="SM00758">
    <property type="entry name" value="PA14"/>
    <property type="match status" value="1"/>
</dbReference>
<dbReference type="InterPro" id="IPR033403">
    <property type="entry name" value="DUF5110"/>
</dbReference>
<feature type="signal peptide" evidence="3">
    <location>
        <begin position="1"/>
        <end position="22"/>
    </location>
</feature>
<dbReference type="Gene3D" id="2.60.40.1180">
    <property type="entry name" value="Golgi alpha-mannosidase II"/>
    <property type="match status" value="2"/>
</dbReference>
<keyword evidence="6" id="KW-1185">Reference proteome</keyword>
<dbReference type="GO" id="GO:0004553">
    <property type="term" value="F:hydrolase activity, hydrolyzing O-glycosyl compounds"/>
    <property type="evidence" value="ECO:0007669"/>
    <property type="project" value="InterPro"/>
</dbReference>
<feature type="domain" description="PA14" evidence="4">
    <location>
        <begin position="229"/>
        <end position="369"/>
    </location>
</feature>
<dbReference type="InterPro" id="IPR011658">
    <property type="entry name" value="PA14_dom"/>
</dbReference>
<dbReference type="InterPro" id="IPR011013">
    <property type="entry name" value="Gal_mutarotase_sf_dom"/>
</dbReference>
<evidence type="ECO:0000313" key="6">
    <source>
        <dbReference type="Proteomes" id="UP000233618"/>
    </source>
</evidence>